<dbReference type="EC" id="3.4.24.11" evidence="13"/>
<dbReference type="InterPro" id="IPR042089">
    <property type="entry name" value="Peptidase_M13_dom_2"/>
</dbReference>
<evidence type="ECO:0000256" key="1">
    <source>
        <dbReference type="ARBA" id="ARBA00001947"/>
    </source>
</evidence>
<organism evidence="13 14">
    <name type="scientific">Mytilus coruscus</name>
    <name type="common">Sea mussel</name>
    <dbReference type="NCBI Taxonomy" id="42192"/>
    <lineage>
        <taxon>Eukaryota</taxon>
        <taxon>Metazoa</taxon>
        <taxon>Spiralia</taxon>
        <taxon>Lophotrochozoa</taxon>
        <taxon>Mollusca</taxon>
        <taxon>Bivalvia</taxon>
        <taxon>Autobranchia</taxon>
        <taxon>Pteriomorphia</taxon>
        <taxon>Mytilida</taxon>
        <taxon>Mytiloidea</taxon>
        <taxon>Mytilidae</taxon>
        <taxon>Mytilinae</taxon>
        <taxon>Mytilus</taxon>
    </lineage>
</organism>
<evidence type="ECO:0000256" key="4">
    <source>
        <dbReference type="ARBA" id="ARBA00022723"/>
    </source>
</evidence>
<dbReference type="InterPro" id="IPR008753">
    <property type="entry name" value="Peptidase_M13_N"/>
</dbReference>
<evidence type="ECO:0000256" key="9">
    <source>
        <dbReference type="ARBA" id="ARBA00023180"/>
    </source>
</evidence>
<dbReference type="PRINTS" id="PR00786">
    <property type="entry name" value="NEPRILYSIN"/>
</dbReference>
<dbReference type="SUPFAM" id="SSF55486">
    <property type="entry name" value="Metalloproteases ('zincins'), catalytic domain"/>
    <property type="match status" value="1"/>
</dbReference>
<dbReference type="GO" id="GO:0046872">
    <property type="term" value="F:metal ion binding"/>
    <property type="evidence" value="ECO:0007669"/>
    <property type="project" value="UniProtKB-KW"/>
</dbReference>
<dbReference type="GO" id="GO:0004222">
    <property type="term" value="F:metalloendopeptidase activity"/>
    <property type="evidence" value="ECO:0007669"/>
    <property type="project" value="UniProtKB-EC"/>
</dbReference>
<dbReference type="GO" id="GO:0016485">
    <property type="term" value="P:protein processing"/>
    <property type="evidence" value="ECO:0007669"/>
    <property type="project" value="TreeGrafter"/>
</dbReference>
<dbReference type="OrthoDB" id="6475849at2759"/>
<evidence type="ECO:0000256" key="7">
    <source>
        <dbReference type="ARBA" id="ARBA00023049"/>
    </source>
</evidence>
<keyword evidence="3" id="KW-0645">Protease</keyword>
<keyword evidence="10" id="KW-1133">Transmembrane helix</keyword>
<evidence type="ECO:0000256" key="8">
    <source>
        <dbReference type="ARBA" id="ARBA00023157"/>
    </source>
</evidence>
<keyword evidence="6" id="KW-0862">Zinc</keyword>
<dbReference type="Gene3D" id="3.40.390.10">
    <property type="entry name" value="Collagenase (Catalytic Domain)"/>
    <property type="match status" value="1"/>
</dbReference>
<dbReference type="GO" id="GO:0005886">
    <property type="term" value="C:plasma membrane"/>
    <property type="evidence" value="ECO:0007669"/>
    <property type="project" value="TreeGrafter"/>
</dbReference>
<keyword evidence="10" id="KW-0812">Transmembrane</keyword>
<evidence type="ECO:0000256" key="2">
    <source>
        <dbReference type="ARBA" id="ARBA00007357"/>
    </source>
</evidence>
<evidence type="ECO:0000259" key="11">
    <source>
        <dbReference type="Pfam" id="PF01431"/>
    </source>
</evidence>
<feature type="transmembrane region" description="Helical" evidence="10">
    <location>
        <begin position="49"/>
        <end position="70"/>
    </location>
</feature>
<keyword evidence="4" id="KW-0479">Metal-binding</keyword>
<evidence type="ECO:0000259" key="12">
    <source>
        <dbReference type="Pfam" id="PF05649"/>
    </source>
</evidence>
<feature type="domain" description="Peptidase M13 N-terminal" evidence="12">
    <location>
        <begin position="106"/>
        <end position="501"/>
    </location>
</feature>
<comment type="cofactor">
    <cofactor evidence="1">
        <name>Zn(2+)</name>
        <dbReference type="ChEBI" id="CHEBI:29105"/>
    </cofactor>
</comment>
<evidence type="ECO:0000256" key="10">
    <source>
        <dbReference type="SAM" id="Phobius"/>
    </source>
</evidence>
<comment type="similarity">
    <text evidence="2">Belongs to the peptidase M13 family.</text>
</comment>
<dbReference type="AlphaFoldDB" id="A0A6J8CPS6"/>
<dbReference type="Pfam" id="PF05649">
    <property type="entry name" value="Peptidase_M13_N"/>
    <property type="match status" value="1"/>
</dbReference>
<dbReference type="CDD" id="cd08662">
    <property type="entry name" value="M13"/>
    <property type="match status" value="1"/>
</dbReference>
<evidence type="ECO:0000256" key="5">
    <source>
        <dbReference type="ARBA" id="ARBA00022801"/>
    </source>
</evidence>
<dbReference type="InterPro" id="IPR024079">
    <property type="entry name" value="MetalloPept_cat_dom_sf"/>
</dbReference>
<sequence>MSSQGYKRTNFEEDDISNGGSPPAIDFNASVVFKGGLTLWQRKTVLERFLFVFNVLLCITVVILAILVASKHKQIIKMKEQAVCLTPACVTVASSMINAMDLKADPCNDFYQYACGGWIDAHPIPSGHSRWGTFSVLWQENQVVMKKAIDKDLPKDSSLSERKAQLYFASCMDKNKTIEELGAKPLLDLLKLNFSDWSISNQNTSKFDLQTYLENLKMLGINAFFSVWVGEDDRNSSANILQIDQSGLGLPERNYYLNKSITEDKVLKAYLKYLTKVGVLLGEEENSTRQQMIDVIEFETQIANITIPREERRDEEKIYHKITIGKLQENSTFVNWKRFFNKLFSTVNIKLTSAEPIVAYSPKFLKEISDLVEDTMKTDKGKRTVQNYLVVHVIKTMANYLSRPFRDARKILTEALSGVTGGDELWRYCISDTDSVLGFALGAMFVKEAFNGRSKDKAEAMIAEVKTAFINNLPNLKWMDEFTRKAAIDKANAVIDMIGFPAFINNKTRLDKEYKGLIINGDEYFWNNVRNLYFIQRKDLAKLRKAPESNAWGMSPPTVNAYYTPSKNQIVFPAGILQAPFYDQEYPKSLNFGAMGVVMGHELTHGFDDQGREYDKFGNLRPWWNNRSIENFNVQTKCFINQYSSYKLQDDHVDGKQTLGENIADNGGLKSAYHAYLDWVDHHAPERPLPTLNLTHQQLFFLGFAQILTDPHSPAKYRVIGTLSNSKEFAENYGCAKNSLMNPVHKCEVW</sequence>
<evidence type="ECO:0000313" key="13">
    <source>
        <dbReference type="EMBL" id="CAC5397114.1"/>
    </source>
</evidence>
<evidence type="ECO:0000313" key="14">
    <source>
        <dbReference type="Proteomes" id="UP000507470"/>
    </source>
</evidence>
<keyword evidence="9" id="KW-0325">Glycoprotein</keyword>
<dbReference type="PROSITE" id="PS51885">
    <property type="entry name" value="NEPRILYSIN"/>
    <property type="match status" value="1"/>
</dbReference>
<feature type="domain" description="Peptidase M13 C-terminal" evidence="11">
    <location>
        <begin position="560"/>
        <end position="749"/>
    </location>
</feature>
<dbReference type="PANTHER" id="PTHR11733:SF167">
    <property type="entry name" value="FI17812P1-RELATED"/>
    <property type="match status" value="1"/>
</dbReference>
<dbReference type="Gene3D" id="1.10.1380.10">
    <property type="entry name" value="Neutral endopeptidase , domain2"/>
    <property type="match status" value="1"/>
</dbReference>
<keyword evidence="14" id="KW-1185">Reference proteome</keyword>
<evidence type="ECO:0000256" key="6">
    <source>
        <dbReference type="ARBA" id="ARBA00022833"/>
    </source>
</evidence>
<keyword evidence="5 13" id="KW-0378">Hydrolase</keyword>
<dbReference type="InterPro" id="IPR018497">
    <property type="entry name" value="Peptidase_M13_C"/>
</dbReference>
<dbReference type="FunFam" id="3.40.390.10:FF:000076">
    <property type="entry name" value="membrane metallo-endopeptidase-like 1"/>
    <property type="match status" value="1"/>
</dbReference>
<protein>
    <submittedName>
        <fullName evidence="13">MMEL1</fullName>
        <ecNumber evidence="13">3.4.24.11</ecNumber>
    </submittedName>
</protein>
<dbReference type="Pfam" id="PF01431">
    <property type="entry name" value="Peptidase_M13"/>
    <property type="match status" value="1"/>
</dbReference>
<dbReference type="Proteomes" id="UP000507470">
    <property type="component" value="Unassembled WGS sequence"/>
</dbReference>
<evidence type="ECO:0000256" key="3">
    <source>
        <dbReference type="ARBA" id="ARBA00022670"/>
    </source>
</evidence>
<reference evidence="13 14" key="1">
    <citation type="submission" date="2020-06" db="EMBL/GenBank/DDBJ databases">
        <authorList>
            <person name="Li R."/>
            <person name="Bekaert M."/>
        </authorList>
    </citation>
    <scope>NUCLEOTIDE SEQUENCE [LARGE SCALE GENOMIC DNA]</scope>
    <source>
        <strain evidence="14">wild</strain>
    </source>
</reference>
<keyword evidence="10" id="KW-0472">Membrane</keyword>
<keyword evidence="8" id="KW-1015">Disulfide bond</keyword>
<keyword evidence="7" id="KW-0482">Metalloprotease</keyword>
<dbReference type="InterPro" id="IPR000718">
    <property type="entry name" value="Peptidase_M13"/>
</dbReference>
<proteinExistence type="inferred from homology"/>
<accession>A0A6J8CPS6</accession>
<gene>
    <name evidence="13" type="ORF">MCOR_31582</name>
</gene>
<name>A0A6J8CPS6_MYTCO</name>
<dbReference type="EMBL" id="CACVKT020005665">
    <property type="protein sequence ID" value="CAC5397114.1"/>
    <property type="molecule type" value="Genomic_DNA"/>
</dbReference>
<dbReference type="PANTHER" id="PTHR11733">
    <property type="entry name" value="ZINC METALLOPROTEASE FAMILY M13 NEPRILYSIN-RELATED"/>
    <property type="match status" value="1"/>
</dbReference>